<evidence type="ECO:0008006" key="3">
    <source>
        <dbReference type="Google" id="ProtNLM"/>
    </source>
</evidence>
<organism evidence="1 2">
    <name type="scientific">Ricinus communis</name>
    <name type="common">Castor bean</name>
    <dbReference type="NCBI Taxonomy" id="3988"/>
    <lineage>
        <taxon>Eukaryota</taxon>
        <taxon>Viridiplantae</taxon>
        <taxon>Streptophyta</taxon>
        <taxon>Embryophyta</taxon>
        <taxon>Tracheophyta</taxon>
        <taxon>Spermatophyta</taxon>
        <taxon>Magnoliopsida</taxon>
        <taxon>eudicotyledons</taxon>
        <taxon>Gunneridae</taxon>
        <taxon>Pentapetalae</taxon>
        <taxon>rosids</taxon>
        <taxon>fabids</taxon>
        <taxon>Malpighiales</taxon>
        <taxon>Euphorbiaceae</taxon>
        <taxon>Acalyphoideae</taxon>
        <taxon>Acalypheae</taxon>
        <taxon>Ricinus</taxon>
    </lineage>
</organism>
<dbReference type="AlphaFoldDB" id="B9REM1"/>
<protein>
    <recommendedName>
        <fullName evidence="3">Endonuclease/exonuclease/phosphatase domain-containing protein</fullName>
    </recommendedName>
</protein>
<gene>
    <name evidence="1" type="ORF">RCOM_1775690</name>
</gene>
<proteinExistence type="predicted"/>
<keyword evidence="2" id="KW-1185">Reference proteome</keyword>
<dbReference type="Gene3D" id="3.60.10.10">
    <property type="entry name" value="Endonuclease/exonuclease/phosphatase"/>
    <property type="match status" value="1"/>
</dbReference>
<reference evidence="2" key="1">
    <citation type="journal article" date="2010" name="Nat. Biotechnol.">
        <title>Draft genome sequence of the oilseed species Ricinus communis.</title>
        <authorList>
            <person name="Chan A.P."/>
            <person name="Crabtree J."/>
            <person name="Zhao Q."/>
            <person name="Lorenzi H."/>
            <person name="Orvis J."/>
            <person name="Puiu D."/>
            <person name="Melake-Berhan A."/>
            <person name="Jones K.M."/>
            <person name="Redman J."/>
            <person name="Chen G."/>
            <person name="Cahoon E.B."/>
            <person name="Gedil M."/>
            <person name="Stanke M."/>
            <person name="Haas B.J."/>
            <person name="Wortman J.R."/>
            <person name="Fraser-Liggett C.M."/>
            <person name="Ravel J."/>
            <person name="Rabinowicz P.D."/>
        </authorList>
    </citation>
    <scope>NUCLEOTIDE SEQUENCE [LARGE SCALE GENOMIC DNA]</scope>
    <source>
        <strain evidence="2">cv. Hale</strain>
    </source>
</reference>
<sequence length="216" mass="23850">MICSGFGQGEGSAVGHELISSAIVREVARGEATPISHPIGNSGQKEVISEELDNSHLATSIGASGGLILIWHNSVKVSVKSFSPGHIDALVCFDESDVWHFTGFYGNLNSFLRHFSWDLIRRLGSMAEFSNLPWLMGGDFNEILMQSEKLGGWNVESEDGARRVPSRAQPQLQFEEIWLREEERKKVVYDAWVGDPILKSDSASRDDLKQASGLEC</sequence>
<name>B9REM1_RICCO</name>
<evidence type="ECO:0000313" key="1">
    <source>
        <dbReference type="EMBL" id="EEF50224.1"/>
    </source>
</evidence>
<dbReference type="SUPFAM" id="SSF56219">
    <property type="entry name" value="DNase I-like"/>
    <property type="match status" value="1"/>
</dbReference>
<evidence type="ECO:0000313" key="2">
    <source>
        <dbReference type="Proteomes" id="UP000008311"/>
    </source>
</evidence>
<dbReference type="InParanoid" id="B9REM1"/>
<accession>B9REM1</accession>
<dbReference type="Proteomes" id="UP000008311">
    <property type="component" value="Unassembled WGS sequence"/>
</dbReference>
<dbReference type="eggNOG" id="KOG1075">
    <property type="taxonomic scope" value="Eukaryota"/>
</dbReference>
<dbReference type="EMBL" id="EQ973776">
    <property type="protein sequence ID" value="EEF50224.1"/>
    <property type="molecule type" value="Genomic_DNA"/>
</dbReference>
<dbReference type="InterPro" id="IPR036691">
    <property type="entry name" value="Endo/exonu/phosph_ase_sf"/>
</dbReference>